<dbReference type="EMBL" id="RBOM01000222">
    <property type="protein sequence ID" value="RMM61777.1"/>
    <property type="molecule type" value="Genomic_DNA"/>
</dbReference>
<proteinExistence type="predicted"/>
<organism evidence="1 2">
    <name type="scientific">Pseudomonas savastanoi pv. glycinea</name>
    <name type="common">Pseudomonas syringae pv. glycinea</name>
    <dbReference type="NCBI Taxonomy" id="318"/>
    <lineage>
        <taxon>Bacteria</taxon>
        <taxon>Pseudomonadati</taxon>
        <taxon>Pseudomonadota</taxon>
        <taxon>Gammaproteobacteria</taxon>
        <taxon>Pseudomonadales</taxon>
        <taxon>Pseudomonadaceae</taxon>
        <taxon>Pseudomonas</taxon>
    </lineage>
</organism>
<gene>
    <name evidence="1" type="ORF">ALQ74_04618</name>
</gene>
<protein>
    <submittedName>
        <fullName evidence="1">Uncharacterized protein</fullName>
    </submittedName>
</protein>
<evidence type="ECO:0000313" key="1">
    <source>
        <dbReference type="EMBL" id="RMM61777.1"/>
    </source>
</evidence>
<dbReference type="AlphaFoldDB" id="A0A3M3FIP9"/>
<dbReference type="Proteomes" id="UP000279057">
    <property type="component" value="Unassembled WGS sequence"/>
</dbReference>
<sequence length="45" mass="5087">MPPEIWYFKGLSGTKAMLQPSYQGQNIFGIDIERALTTKRPTMLG</sequence>
<accession>A0A3M3FIP9</accession>
<name>A0A3M3FIP9_PSESG</name>
<comment type="caution">
    <text evidence="1">The sequence shown here is derived from an EMBL/GenBank/DDBJ whole genome shotgun (WGS) entry which is preliminary data.</text>
</comment>
<reference evidence="1 2" key="1">
    <citation type="submission" date="2018-08" db="EMBL/GenBank/DDBJ databases">
        <title>Recombination of ecologically and evolutionarily significant loci maintains genetic cohesion in the Pseudomonas syringae species complex.</title>
        <authorList>
            <person name="Dillon M."/>
            <person name="Thakur S."/>
            <person name="Almeida R.N.D."/>
            <person name="Weir B.S."/>
            <person name="Guttman D.S."/>
        </authorList>
    </citation>
    <scope>NUCLEOTIDE SEQUENCE [LARGE SCALE GENOMIC DNA]</scope>
    <source>
        <strain evidence="1 2">ICMP 4332</strain>
    </source>
</reference>
<evidence type="ECO:0000313" key="2">
    <source>
        <dbReference type="Proteomes" id="UP000279057"/>
    </source>
</evidence>